<gene>
    <name evidence="2" type="ORF">ANTHELSMS3_02745</name>
</gene>
<dbReference type="InterPro" id="IPR032710">
    <property type="entry name" value="NTF2-like_dom_sf"/>
</dbReference>
<dbReference type="RefSeq" id="WP_198319809.1">
    <property type="nucleotide sequence ID" value="NZ_CP022540.1"/>
</dbReference>
<organism evidence="2 3">
    <name type="scientific">Antarctobacter heliothermus</name>
    <dbReference type="NCBI Taxonomy" id="74033"/>
    <lineage>
        <taxon>Bacteria</taxon>
        <taxon>Pseudomonadati</taxon>
        <taxon>Pseudomonadota</taxon>
        <taxon>Alphaproteobacteria</taxon>
        <taxon>Rhodobacterales</taxon>
        <taxon>Roseobacteraceae</taxon>
        <taxon>Antarctobacter</taxon>
    </lineage>
</organism>
<dbReference type="InterPro" id="IPR037401">
    <property type="entry name" value="SnoaL-like"/>
</dbReference>
<dbReference type="Gene3D" id="3.10.450.50">
    <property type="match status" value="1"/>
</dbReference>
<evidence type="ECO:0000313" key="3">
    <source>
        <dbReference type="Proteomes" id="UP000203589"/>
    </source>
</evidence>
<reference evidence="2 3" key="1">
    <citation type="submission" date="2017-07" db="EMBL/GenBank/DDBJ databases">
        <title>Genome Sequence of Antarctobacter heliothermus Strain SMS3 Isolated from a culture of the Diatom Skeletonema marinoi.</title>
        <authorList>
            <person name="Topel M."/>
            <person name="Pinder M.I.M."/>
            <person name="Johansson O.N."/>
            <person name="Kourtchenko O."/>
            <person name="Godhe A."/>
            <person name="Clarke A.K."/>
        </authorList>
    </citation>
    <scope>NUCLEOTIDE SEQUENCE [LARGE SCALE GENOMIC DNA]</scope>
    <source>
        <strain evidence="2 3">SMS3</strain>
    </source>
</reference>
<dbReference type="EMBL" id="CP022540">
    <property type="protein sequence ID" value="ASP21400.1"/>
    <property type="molecule type" value="Genomic_DNA"/>
</dbReference>
<accession>A0A222E5J8</accession>
<dbReference type="KEGG" id="aht:ANTHELSMS3_02745"/>
<feature type="domain" description="SnoaL-like" evidence="1">
    <location>
        <begin position="26"/>
        <end position="107"/>
    </location>
</feature>
<proteinExistence type="predicted"/>
<sequence>MRQVLRVGRGKLLCITARDIFQPLLDAYVAAYRSGDADGCAACFTADAQMLSPYAPPTRGRTAIAVLHADWVTDGHGKALSLTDGGHDGDLGWGLAEFSEGAATGTATTLCVFRRQPDSGWLIHMCSLTAETSEG</sequence>
<name>A0A222E5J8_9RHOB</name>
<evidence type="ECO:0000313" key="2">
    <source>
        <dbReference type="EMBL" id="ASP21400.1"/>
    </source>
</evidence>
<keyword evidence="3" id="KW-1185">Reference proteome</keyword>
<dbReference type="AlphaFoldDB" id="A0A222E5J8"/>
<protein>
    <recommendedName>
        <fullName evidence="1">SnoaL-like domain-containing protein</fullName>
    </recommendedName>
</protein>
<dbReference type="Proteomes" id="UP000203589">
    <property type="component" value="Chromosome"/>
</dbReference>
<evidence type="ECO:0000259" key="1">
    <source>
        <dbReference type="Pfam" id="PF12680"/>
    </source>
</evidence>
<dbReference type="Pfam" id="PF12680">
    <property type="entry name" value="SnoaL_2"/>
    <property type="match status" value="1"/>
</dbReference>
<dbReference type="SUPFAM" id="SSF54427">
    <property type="entry name" value="NTF2-like"/>
    <property type="match status" value="1"/>
</dbReference>